<protein>
    <recommendedName>
        <fullName evidence="4">Lipocalin-like domain-containing protein</fullName>
    </recommendedName>
</protein>
<feature type="signal peptide" evidence="1">
    <location>
        <begin position="1"/>
        <end position="20"/>
    </location>
</feature>
<gene>
    <name evidence="2" type="ORF">Q4Q39_20510</name>
</gene>
<evidence type="ECO:0000313" key="2">
    <source>
        <dbReference type="EMBL" id="MDO5989792.1"/>
    </source>
</evidence>
<evidence type="ECO:0008006" key="4">
    <source>
        <dbReference type="Google" id="ProtNLM"/>
    </source>
</evidence>
<dbReference type="RefSeq" id="WP_303284474.1">
    <property type="nucleotide sequence ID" value="NZ_BAABCZ010000006.1"/>
</dbReference>
<dbReference type="Proteomes" id="UP001176891">
    <property type="component" value="Unassembled WGS sequence"/>
</dbReference>
<dbReference type="PROSITE" id="PS51257">
    <property type="entry name" value="PROKAR_LIPOPROTEIN"/>
    <property type="match status" value="1"/>
</dbReference>
<keyword evidence="1" id="KW-0732">Signal</keyword>
<organism evidence="2 3">
    <name type="scientific">Flavivirga amylovorans</name>
    <dbReference type="NCBI Taxonomy" id="870486"/>
    <lineage>
        <taxon>Bacteria</taxon>
        <taxon>Pseudomonadati</taxon>
        <taxon>Bacteroidota</taxon>
        <taxon>Flavobacteriia</taxon>
        <taxon>Flavobacteriales</taxon>
        <taxon>Flavobacteriaceae</taxon>
        <taxon>Flavivirga</taxon>
    </lineage>
</organism>
<keyword evidence="3" id="KW-1185">Reference proteome</keyword>
<name>A0ABT8X766_9FLAO</name>
<proteinExistence type="predicted"/>
<sequence>MKKYFLIVLSSLFLFTSCSVDNNNPEPQTVIAQWNLIKTTGGIAGVNDEFSLKTIVWVFNEVDFEIEVENKNTDDTKQDALDSGTYSYSVKNVEGKSFLTIDGDEIGRYTITGNKLVIDQNDQSEGSGADGFVYTFERTIQVVE</sequence>
<comment type="caution">
    <text evidence="2">The sequence shown here is derived from an EMBL/GenBank/DDBJ whole genome shotgun (WGS) entry which is preliminary data.</text>
</comment>
<evidence type="ECO:0000313" key="3">
    <source>
        <dbReference type="Proteomes" id="UP001176891"/>
    </source>
</evidence>
<evidence type="ECO:0000256" key="1">
    <source>
        <dbReference type="SAM" id="SignalP"/>
    </source>
</evidence>
<reference evidence="2" key="1">
    <citation type="submission" date="2023-07" db="EMBL/GenBank/DDBJ databases">
        <title>Two novel species in the genus Flavivirga.</title>
        <authorList>
            <person name="Kwon K."/>
        </authorList>
    </citation>
    <scope>NUCLEOTIDE SEQUENCE</scope>
    <source>
        <strain evidence="2">KACC 14157</strain>
    </source>
</reference>
<feature type="chain" id="PRO_5045133957" description="Lipocalin-like domain-containing protein" evidence="1">
    <location>
        <begin position="21"/>
        <end position="144"/>
    </location>
</feature>
<dbReference type="EMBL" id="JAUOEM010000011">
    <property type="protein sequence ID" value="MDO5989792.1"/>
    <property type="molecule type" value="Genomic_DNA"/>
</dbReference>
<accession>A0ABT8X766</accession>